<dbReference type="Proteomes" id="UP000317494">
    <property type="component" value="Unassembled WGS sequence"/>
</dbReference>
<gene>
    <name evidence="2" type="ORF">SeLEV6574_g06817</name>
    <name evidence="3" type="ORF">SeMB42_g05191</name>
</gene>
<feature type="signal peptide" evidence="1">
    <location>
        <begin position="1"/>
        <end position="16"/>
    </location>
</feature>
<reference evidence="4 5" key="1">
    <citation type="journal article" date="2019" name="Sci. Rep.">
        <title>Comparative genomics of chytrid fungi reveal insights into the obligate biotrophic and pathogenic lifestyle of Synchytrium endobioticum.</title>
        <authorList>
            <person name="van de Vossenberg B.T.L.H."/>
            <person name="Warris S."/>
            <person name="Nguyen H.D.T."/>
            <person name="van Gent-Pelzer M.P.E."/>
            <person name="Joly D.L."/>
            <person name="van de Geest H.C."/>
            <person name="Bonants P.J.M."/>
            <person name="Smith D.S."/>
            <person name="Levesque C.A."/>
            <person name="van der Lee T.A.J."/>
        </authorList>
    </citation>
    <scope>NUCLEOTIDE SEQUENCE [LARGE SCALE GENOMIC DNA]</scope>
    <source>
        <strain evidence="2 5">LEV6574</strain>
        <strain evidence="3 4">MB42</strain>
    </source>
</reference>
<sequence>MYLPAILLLALPLLSAATGPYFYTTVHPSTDSNCTGPPHIIYAQHTPQYNASECVPPLYTPFACTLQNGVYVSAFCSSTAPPAYAESFVSAPVSYFGEIEYSNSCKAGNEIIWTYIRIGWCVHAGSATIPVGQGDSITSTTGWYVQVNETGFIVEQYASNTCSGSASWSSFRSFKSAKTCPAPVHGATQRDVLLAYKAPTGPDAYHYTTTHTDASCAAAPNIVYVKKVYGPIALCTADSLYAPFGCTAANGVYHTAFCAETLPPAFVDALAGVTYFGEIQYIRACESGKELIWTYIKTDTCVHSGLPYTPVGQGDSITSTGGSIYAANATYFTVKQYYGDIPCEKEPTYVGYRNRSVAQACSVAIHGSTQLDVLVRGTGVSTPTPTPTPTAWN</sequence>
<dbReference type="EMBL" id="QEAM01000417">
    <property type="protein sequence ID" value="TPX40058.1"/>
    <property type="molecule type" value="Genomic_DNA"/>
</dbReference>
<evidence type="ECO:0000313" key="2">
    <source>
        <dbReference type="EMBL" id="TPX40058.1"/>
    </source>
</evidence>
<dbReference type="EMBL" id="QEAN01000238">
    <property type="protein sequence ID" value="TPX42281.1"/>
    <property type="molecule type" value="Genomic_DNA"/>
</dbReference>
<feature type="chain" id="PRO_5036130996" evidence="1">
    <location>
        <begin position="17"/>
        <end position="393"/>
    </location>
</feature>
<accession>A0A507CT91</accession>
<dbReference type="Proteomes" id="UP000320475">
    <property type="component" value="Unassembled WGS sequence"/>
</dbReference>
<comment type="caution">
    <text evidence="3">The sequence shown here is derived from an EMBL/GenBank/DDBJ whole genome shotgun (WGS) entry which is preliminary data.</text>
</comment>
<proteinExistence type="predicted"/>
<evidence type="ECO:0000256" key="1">
    <source>
        <dbReference type="SAM" id="SignalP"/>
    </source>
</evidence>
<evidence type="ECO:0000313" key="4">
    <source>
        <dbReference type="Proteomes" id="UP000317494"/>
    </source>
</evidence>
<keyword evidence="4" id="KW-1185">Reference proteome</keyword>
<organism evidence="3 4">
    <name type="scientific">Synchytrium endobioticum</name>
    <dbReference type="NCBI Taxonomy" id="286115"/>
    <lineage>
        <taxon>Eukaryota</taxon>
        <taxon>Fungi</taxon>
        <taxon>Fungi incertae sedis</taxon>
        <taxon>Chytridiomycota</taxon>
        <taxon>Chytridiomycota incertae sedis</taxon>
        <taxon>Chytridiomycetes</taxon>
        <taxon>Synchytriales</taxon>
        <taxon>Synchytriaceae</taxon>
        <taxon>Synchytrium</taxon>
    </lineage>
</organism>
<evidence type="ECO:0000313" key="3">
    <source>
        <dbReference type="EMBL" id="TPX42281.1"/>
    </source>
</evidence>
<protein>
    <submittedName>
        <fullName evidence="3">Uncharacterized protein</fullName>
    </submittedName>
</protein>
<keyword evidence="1" id="KW-0732">Signal</keyword>
<name>A0A507CT91_9FUNG</name>
<dbReference type="AlphaFoldDB" id="A0A507CT91"/>
<dbReference type="VEuPathDB" id="FungiDB:SeMB42_g05191"/>
<evidence type="ECO:0000313" key="5">
    <source>
        <dbReference type="Proteomes" id="UP000320475"/>
    </source>
</evidence>